<feature type="chain" id="PRO_5046191752" evidence="2">
    <location>
        <begin position="29"/>
        <end position="866"/>
    </location>
</feature>
<keyword evidence="5" id="KW-1185">Reference proteome</keyword>
<reference evidence="4 5" key="1">
    <citation type="submission" date="2022-07" db="EMBL/GenBank/DDBJ databases">
        <authorList>
            <person name="Xamxidin M."/>
            <person name="Wu M."/>
        </authorList>
    </citation>
    <scope>NUCLEOTIDE SEQUENCE [LARGE SCALE GENOMIC DNA]</scope>
    <source>
        <strain evidence="4 5">NBRC 111650</strain>
    </source>
</reference>
<evidence type="ECO:0000313" key="4">
    <source>
        <dbReference type="EMBL" id="MCQ8896695.1"/>
    </source>
</evidence>
<dbReference type="InterPro" id="IPR029058">
    <property type="entry name" value="AB_hydrolase_fold"/>
</dbReference>
<feature type="region of interest" description="Disordered" evidence="1">
    <location>
        <begin position="30"/>
        <end position="53"/>
    </location>
</feature>
<dbReference type="InterPro" id="IPR045556">
    <property type="entry name" value="DUF6351"/>
</dbReference>
<accession>A0ABT1WGP4</accession>
<comment type="caution">
    <text evidence="4">The sequence shown here is derived from an EMBL/GenBank/DDBJ whole genome shotgun (WGS) entry which is preliminary data.</text>
</comment>
<evidence type="ECO:0000259" key="3">
    <source>
        <dbReference type="Pfam" id="PF19878"/>
    </source>
</evidence>
<keyword evidence="2" id="KW-0732">Signal</keyword>
<evidence type="ECO:0000256" key="1">
    <source>
        <dbReference type="SAM" id="MobiDB-lite"/>
    </source>
</evidence>
<dbReference type="SUPFAM" id="SSF53474">
    <property type="entry name" value="alpha/beta-Hydrolases"/>
    <property type="match status" value="1"/>
</dbReference>
<feature type="compositionally biased region" description="Low complexity" evidence="1">
    <location>
        <begin position="32"/>
        <end position="41"/>
    </location>
</feature>
<sequence length="866" mass="93394">MKNHITRAWALGSLILLSACMGDGSSVANLSGNGTPTTPTENGGGGGPTTPQEEQFFPGILVLSNRSDLISGGDALLEIKADDPADLQGVKVMAGTVDVSDRFALRSNGRYMGRVDNLPLGETRIVAKLKGGKNLLTTVVNHPNGGPVFSGPQVQPWTCTNEKAMNAQCDQPAEYSFKYLPANQLQHVLTKSDPAKQEFAPTFLPYDPQNPPADSEIATTTTETGVTLPFIVRVERGFQNRDRYQIMSLYNPKDGWEPWKPQPQWNRKLLIHHGGNVGVTYGPGNPPNGDISGTAPDGLEFVLGDSITVALGRGFVTLSTALANLGHNVNLVTAAESLMMAKERIVEQYGELRYTIGTGCSGGAIAQQHIANAYPGIYQGIIVQCSYPDVWTTATQFAEYNLLNTYFGHRYPGANPQEDSAQFPSYNRNFIPIVQYPAVYGHLPVNPVVSDLAFFPSAYPTQADCPGLRGAATQYDPVNNPGGLRCGLIDYMNTQFGSRPPERWSANEKKIGRGFTGLPLDNIGVQYGLGALKQGLITPDQFLDLNKNIGGFSVDVKRQPERTLGDVFAISNAYKTGAINTAENLSTIPIIDLRGPDPGIAHDAYHSWQMRARLKAKQGHFNNQVIWFGQIVLAGDSTYSTEALLVMDRWLSAIEADTSNKPLAEKVVADKPAAARDKCLSAQSLYAQDGPFVPLSGNLFYPRPLIPGTASNQVPAPPPEAGQIFDAVANQVCGVDFSAYDPTGQSGQLTGPLSNLQQLILQTRFGTPRTVAGDNIQTLTNKCQLKPVDAKDYTGVPAITDAAAFAAKVKAIFPQGVCDFTKEPVGVRRTETWLKYGTATEKVVAGTPLPMRPALSQQGWYSAAFR</sequence>
<name>A0ABT1WGP4_9BURK</name>
<evidence type="ECO:0000256" key="2">
    <source>
        <dbReference type="SAM" id="SignalP"/>
    </source>
</evidence>
<dbReference type="EMBL" id="JANIGO010000003">
    <property type="protein sequence ID" value="MCQ8896695.1"/>
    <property type="molecule type" value="Genomic_DNA"/>
</dbReference>
<protein>
    <submittedName>
        <fullName evidence="4">DUF6351 family protein</fullName>
    </submittedName>
</protein>
<dbReference type="Proteomes" id="UP001204142">
    <property type="component" value="Unassembled WGS sequence"/>
</dbReference>
<gene>
    <name evidence="4" type="ORF">NQT62_09650</name>
</gene>
<dbReference type="RefSeq" id="WP_256764508.1">
    <property type="nucleotide sequence ID" value="NZ_JANIGO010000003.1"/>
</dbReference>
<organism evidence="4 5">
    <name type="scientific">Limnobacter humi</name>
    <dbReference type="NCBI Taxonomy" id="1778671"/>
    <lineage>
        <taxon>Bacteria</taxon>
        <taxon>Pseudomonadati</taxon>
        <taxon>Pseudomonadota</taxon>
        <taxon>Betaproteobacteria</taxon>
        <taxon>Burkholderiales</taxon>
        <taxon>Burkholderiaceae</taxon>
        <taxon>Limnobacter</taxon>
    </lineage>
</organism>
<evidence type="ECO:0000313" key="5">
    <source>
        <dbReference type="Proteomes" id="UP001204142"/>
    </source>
</evidence>
<dbReference type="PROSITE" id="PS51257">
    <property type="entry name" value="PROKAR_LIPOPROTEIN"/>
    <property type="match status" value="1"/>
</dbReference>
<proteinExistence type="predicted"/>
<dbReference type="Pfam" id="PF19878">
    <property type="entry name" value="DUF6351"/>
    <property type="match status" value="1"/>
</dbReference>
<feature type="signal peptide" evidence="2">
    <location>
        <begin position="1"/>
        <end position="28"/>
    </location>
</feature>
<feature type="domain" description="DUF6351" evidence="3">
    <location>
        <begin position="60"/>
        <end position="826"/>
    </location>
</feature>